<dbReference type="Proteomes" id="UP000253090">
    <property type="component" value="Unassembled WGS sequence"/>
</dbReference>
<dbReference type="AlphaFoldDB" id="A0A369BDH5"/>
<keyword evidence="3" id="KW-1185">Reference proteome</keyword>
<organism evidence="2 3">
    <name type="scientific">Fontibacillus phaseoli</name>
    <dbReference type="NCBI Taxonomy" id="1416533"/>
    <lineage>
        <taxon>Bacteria</taxon>
        <taxon>Bacillati</taxon>
        <taxon>Bacillota</taxon>
        <taxon>Bacilli</taxon>
        <taxon>Bacillales</taxon>
        <taxon>Paenibacillaceae</taxon>
        <taxon>Fontibacillus</taxon>
    </lineage>
</organism>
<name>A0A369BDH5_9BACL</name>
<reference evidence="2 3" key="1">
    <citation type="submission" date="2018-07" db="EMBL/GenBank/DDBJ databases">
        <title>Genomic Encyclopedia of Type Strains, Phase III (KMG-III): the genomes of soil and plant-associated and newly described type strains.</title>
        <authorList>
            <person name="Whitman W."/>
        </authorList>
    </citation>
    <scope>NUCLEOTIDE SEQUENCE [LARGE SCALE GENOMIC DNA]</scope>
    <source>
        <strain evidence="2 3">CECT 8333</strain>
    </source>
</reference>
<evidence type="ECO:0000313" key="2">
    <source>
        <dbReference type="EMBL" id="RCX19603.1"/>
    </source>
</evidence>
<protein>
    <submittedName>
        <fullName evidence="2">Uncharacterized protein</fullName>
    </submittedName>
</protein>
<sequence>MKIGEGLLVAEKQGSQYRFTEEDSGDLEEIRNRSGSSN</sequence>
<proteinExistence type="predicted"/>
<accession>A0A369BDH5</accession>
<evidence type="ECO:0000313" key="3">
    <source>
        <dbReference type="Proteomes" id="UP000253090"/>
    </source>
</evidence>
<feature type="region of interest" description="Disordered" evidence="1">
    <location>
        <begin position="17"/>
        <end position="38"/>
    </location>
</feature>
<gene>
    <name evidence="2" type="ORF">DFP94_10454</name>
</gene>
<comment type="caution">
    <text evidence="2">The sequence shown here is derived from an EMBL/GenBank/DDBJ whole genome shotgun (WGS) entry which is preliminary data.</text>
</comment>
<evidence type="ECO:0000256" key="1">
    <source>
        <dbReference type="SAM" id="MobiDB-lite"/>
    </source>
</evidence>
<dbReference type="EMBL" id="QPJW01000004">
    <property type="protein sequence ID" value="RCX19603.1"/>
    <property type="molecule type" value="Genomic_DNA"/>
</dbReference>